<dbReference type="Pfam" id="PF00213">
    <property type="entry name" value="OSCP"/>
    <property type="match status" value="1"/>
</dbReference>
<reference evidence="8 9" key="1">
    <citation type="submission" date="2019-02" db="EMBL/GenBank/DDBJ databases">
        <title>Deep-cultivation of Planctomycetes and their phenomic and genomic characterization uncovers novel biology.</title>
        <authorList>
            <person name="Wiegand S."/>
            <person name="Jogler M."/>
            <person name="Boedeker C."/>
            <person name="Pinto D."/>
            <person name="Vollmers J."/>
            <person name="Rivas-Marin E."/>
            <person name="Kohn T."/>
            <person name="Peeters S.H."/>
            <person name="Heuer A."/>
            <person name="Rast P."/>
            <person name="Oberbeckmann S."/>
            <person name="Bunk B."/>
            <person name="Jeske O."/>
            <person name="Meyerdierks A."/>
            <person name="Storesund J.E."/>
            <person name="Kallscheuer N."/>
            <person name="Luecker S."/>
            <person name="Lage O.M."/>
            <person name="Pohl T."/>
            <person name="Merkel B.J."/>
            <person name="Hornburger P."/>
            <person name="Mueller R.-W."/>
            <person name="Bruemmer F."/>
            <person name="Labrenz M."/>
            <person name="Spormann A.M."/>
            <person name="Op Den Camp H."/>
            <person name="Overmann J."/>
            <person name="Amann R."/>
            <person name="Jetten M.S.M."/>
            <person name="Mascher T."/>
            <person name="Medema M.H."/>
            <person name="Devos D.P."/>
            <person name="Kaster A.-K."/>
            <person name="Ovreas L."/>
            <person name="Rohde M."/>
            <person name="Galperin M.Y."/>
            <person name="Jogler C."/>
        </authorList>
    </citation>
    <scope>NUCLEOTIDE SEQUENCE [LARGE SCALE GENOMIC DNA]</scope>
    <source>
        <strain evidence="8 9">CA13</strain>
    </source>
</reference>
<dbReference type="InterPro" id="IPR026015">
    <property type="entry name" value="ATP_synth_OSCP/delta_N_sf"/>
</dbReference>
<dbReference type="RefSeq" id="WP_146400568.1">
    <property type="nucleotide sequence ID" value="NZ_SJPJ01000001.1"/>
</dbReference>
<dbReference type="InterPro" id="IPR020781">
    <property type="entry name" value="ATPase_OSCP/d_CS"/>
</dbReference>
<dbReference type="GO" id="GO:0046933">
    <property type="term" value="F:proton-transporting ATP synthase activity, rotational mechanism"/>
    <property type="evidence" value="ECO:0007669"/>
    <property type="project" value="UniProtKB-UniRule"/>
</dbReference>
<dbReference type="Proteomes" id="UP000315010">
    <property type="component" value="Unassembled WGS sequence"/>
</dbReference>
<dbReference type="PROSITE" id="PS00389">
    <property type="entry name" value="ATPASE_DELTA"/>
    <property type="match status" value="1"/>
</dbReference>
<keyword evidence="3 7" id="KW-0375">Hydrogen ion transport</keyword>
<keyword evidence="4 7" id="KW-0406">Ion transport</keyword>
<protein>
    <recommendedName>
        <fullName evidence="7">ATP synthase subunit delta</fullName>
    </recommendedName>
    <alternativeName>
        <fullName evidence="7">ATP synthase F(1) sector subunit delta</fullName>
    </alternativeName>
    <alternativeName>
        <fullName evidence="7">F-type ATPase subunit delta</fullName>
        <shortName evidence="7">F-ATPase subunit delta</shortName>
    </alternativeName>
</protein>
<evidence type="ECO:0000256" key="4">
    <source>
        <dbReference type="ARBA" id="ARBA00023065"/>
    </source>
</evidence>
<dbReference type="Gene3D" id="1.10.520.20">
    <property type="entry name" value="N-terminal domain of the delta subunit of the F1F0-ATP synthase"/>
    <property type="match status" value="1"/>
</dbReference>
<evidence type="ECO:0000256" key="7">
    <source>
        <dbReference type="HAMAP-Rule" id="MF_01416"/>
    </source>
</evidence>
<accession>A0A5C5Z841</accession>
<evidence type="ECO:0000256" key="5">
    <source>
        <dbReference type="ARBA" id="ARBA00023136"/>
    </source>
</evidence>
<proteinExistence type="inferred from homology"/>
<keyword evidence="5 7" id="KW-0472">Membrane</keyword>
<evidence type="ECO:0000256" key="3">
    <source>
        <dbReference type="ARBA" id="ARBA00022781"/>
    </source>
</evidence>
<keyword evidence="7" id="KW-0139">CF(1)</keyword>
<sequence length="208" mass="22793">MSEAPKHDTVLDTGAEQLGRTYARALIGAASSQGVAEVVVEQLGRMVDEYISQSEPLATAFASPRVKPTEKVRVLDRIFGEEFHPVLVKFLKVMADRDRLGYISAVRVAAEKLLDESIGRVVAKVTSAVPLDENLRGQVSERLSSVLGKAVRLEESVDPDLVGGMVIRVGDTVFDGSVSNRLDQMGRKAREGFSSQLMKRFETFLNEN</sequence>
<dbReference type="EMBL" id="SJPJ01000001">
    <property type="protein sequence ID" value="TWT83415.1"/>
    <property type="molecule type" value="Genomic_DNA"/>
</dbReference>
<keyword evidence="7" id="KW-1003">Cell membrane</keyword>
<dbReference type="PANTHER" id="PTHR11910">
    <property type="entry name" value="ATP SYNTHASE DELTA CHAIN"/>
    <property type="match status" value="1"/>
</dbReference>
<keyword evidence="2 7" id="KW-0813">Transport</keyword>
<keyword evidence="6 7" id="KW-0066">ATP synthesis</keyword>
<dbReference type="HAMAP" id="MF_01416">
    <property type="entry name" value="ATP_synth_delta_bact"/>
    <property type="match status" value="1"/>
</dbReference>
<comment type="caution">
    <text evidence="8">The sequence shown here is derived from an EMBL/GenBank/DDBJ whole genome shotgun (WGS) entry which is preliminary data.</text>
</comment>
<evidence type="ECO:0000256" key="6">
    <source>
        <dbReference type="ARBA" id="ARBA00023310"/>
    </source>
</evidence>
<dbReference type="OrthoDB" id="9802471at2"/>
<evidence type="ECO:0000313" key="9">
    <source>
        <dbReference type="Proteomes" id="UP000315010"/>
    </source>
</evidence>
<dbReference type="InterPro" id="IPR000711">
    <property type="entry name" value="ATPase_OSCP/dsu"/>
</dbReference>
<comment type="function">
    <text evidence="7">F(1)F(0) ATP synthase produces ATP from ADP in the presence of a proton or sodium gradient. F-type ATPases consist of two structural domains, F(1) containing the extramembraneous catalytic core and F(0) containing the membrane proton channel, linked together by a central stalk and a peripheral stalk. During catalysis, ATP synthesis in the catalytic domain of F(1) is coupled via a rotary mechanism of the central stalk subunits to proton translocation.</text>
</comment>
<organism evidence="8 9">
    <name type="scientific">Novipirellula herctigrandis</name>
    <dbReference type="NCBI Taxonomy" id="2527986"/>
    <lineage>
        <taxon>Bacteria</taxon>
        <taxon>Pseudomonadati</taxon>
        <taxon>Planctomycetota</taxon>
        <taxon>Planctomycetia</taxon>
        <taxon>Pirellulales</taxon>
        <taxon>Pirellulaceae</taxon>
        <taxon>Novipirellula</taxon>
    </lineage>
</organism>
<comment type="function">
    <text evidence="7">This protein is part of the stalk that links CF(0) to CF(1). It either transmits conformational changes from CF(0) to CF(1) or is implicated in proton conduction.</text>
</comment>
<gene>
    <name evidence="7 8" type="primary">atpH</name>
    <name evidence="8" type="ORF">CA13_48800</name>
</gene>
<dbReference type="SUPFAM" id="SSF47928">
    <property type="entry name" value="N-terminal domain of the delta subunit of the F1F0-ATP synthase"/>
    <property type="match status" value="1"/>
</dbReference>
<dbReference type="PRINTS" id="PR00125">
    <property type="entry name" value="ATPASEDELTA"/>
</dbReference>
<keyword evidence="9" id="KW-1185">Reference proteome</keyword>
<comment type="subcellular location">
    <subcellularLocation>
        <location evidence="7">Cell membrane</location>
        <topology evidence="7">Peripheral membrane protein</topology>
    </subcellularLocation>
    <subcellularLocation>
        <location evidence="1">Membrane</location>
    </subcellularLocation>
</comment>
<name>A0A5C5Z841_9BACT</name>
<evidence type="ECO:0000313" key="8">
    <source>
        <dbReference type="EMBL" id="TWT83415.1"/>
    </source>
</evidence>
<comment type="similarity">
    <text evidence="7">Belongs to the ATPase delta chain family.</text>
</comment>
<dbReference type="GO" id="GO:0005886">
    <property type="term" value="C:plasma membrane"/>
    <property type="evidence" value="ECO:0007669"/>
    <property type="project" value="UniProtKB-SubCell"/>
</dbReference>
<dbReference type="GO" id="GO:0045259">
    <property type="term" value="C:proton-transporting ATP synthase complex"/>
    <property type="evidence" value="ECO:0007669"/>
    <property type="project" value="UniProtKB-KW"/>
</dbReference>
<dbReference type="NCBIfam" id="TIGR01145">
    <property type="entry name" value="ATP_synt_delta"/>
    <property type="match status" value="1"/>
</dbReference>
<evidence type="ECO:0000256" key="1">
    <source>
        <dbReference type="ARBA" id="ARBA00004370"/>
    </source>
</evidence>
<evidence type="ECO:0000256" key="2">
    <source>
        <dbReference type="ARBA" id="ARBA00022448"/>
    </source>
</evidence>
<dbReference type="AlphaFoldDB" id="A0A5C5Z841"/>